<dbReference type="GO" id="GO:0000172">
    <property type="term" value="C:ribonuclease MRP complex"/>
    <property type="evidence" value="ECO:0007669"/>
    <property type="project" value="TreeGrafter"/>
</dbReference>
<keyword evidence="2" id="KW-1185">Reference proteome</keyword>
<dbReference type="InterPro" id="IPR013893">
    <property type="entry name" value="RNase_P_Rpp40"/>
</dbReference>
<dbReference type="GO" id="GO:0000171">
    <property type="term" value="F:ribonuclease MRP activity"/>
    <property type="evidence" value="ECO:0007669"/>
    <property type="project" value="TreeGrafter"/>
</dbReference>
<sequence>MSVPLRRLQQAPRHLLVCEKGHVRHARSRHAAHVRDHAYNCRVSVLIPECGMLPEVLKSTIADVGEYYLVRSLSVHQLVAHEFVDCFVRKAILTAHPGPVLSRAIWAMATVTAGLSCPVRCPLSTASSWQVCSPGI</sequence>
<dbReference type="PANTHER" id="PTHR15396:SF1">
    <property type="entry name" value="RIBONUCLEASE P PROTEIN SUBUNIT P40"/>
    <property type="match status" value="1"/>
</dbReference>
<dbReference type="AlphaFoldDB" id="A0A8C9F9H6"/>
<dbReference type="GO" id="GO:0000447">
    <property type="term" value="P:endonucleolytic cleavage in ITS1 to separate SSU-rRNA from 5.8S rRNA and LSU-rRNA from tricistronic rRNA transcript (SSU-rRNA, 5.8S rRNA, LSU-rRNA)"/>
    <property type="evidence" value="ECO:0007669"/>
    <property type="project" value="TreeGrafter"/>
</dbReference>
<dbReference type="GO" id="GO:0001682">
    <property type="term" value="P:tRNA 5'-leader removal"/>
    <property type="evidence" value="ECO:0007669"/>
    <property type="project" value="InterPro"/>
</dbReference>
<dbReference type="Proteomes" id="UP000694428">
    <property type="component" value="Unplaced"/>
</dbReference>
<dbReference type="GO" id="GO:0004526">
    <property type="term" value="F:ribonuclease P activity"/>
    <property type="evidence" value="ECO:0007669"/>
    <property type="project" value="TreeGrafter"/>
</dbReference>
<proteinExistence type="predicted"/>
<evidence type="ECO:0000313" key="1">
    <source>
        <dbReference type="Ensembl" id="ENSPSTP00000011147.1"/>
    </source>
</evidence>
<dbReference type="GO" id="GO:0030681">
    <property type="term" value="C:multimeric ribonuclease P complex"/>
    <property type="evidence" value="ECO:0007669"/>
    <property type="project" value="TreeGrafter"/>
</dbReference>
<accession>A0A8C9F9H6</accession>
<dbReference type="Ensembl" id="ENSPSTT00000011703.1">
    <property type="protein sequence ID" value="ENSPSTP00000011147.1"/>
    <property type="gene ID" value="ENSPSTG00000007851.1"/>
</dbReference>
<name>A0A8C9F9H6_PAVCR</name>
<organism evidence="1 2">
    <name type="scientific">Pavo cristatus</name>
    <name type="common">Indian peafowl</name>
    <name type="synonym">Blue peafowl</name>
    <dbReference type="NCBI Taxonomy" id="9049"/>
    <lineage>
        <taxon>Eukaryota</taxon>
        <taxon>Metazoa</taxon>
        <taxon>Chordata</taxon>
        <taxon>Craniata</taxon>
        <taxon>Vertebrata</taxon>
        <taxon>Euteleostomi</taxon>
        <taxon>Archelosauria</taxon>
        <taxon>Archosauria</taxon>
        <taxon>Dinosauria</taxon>
        <taxon>Saurischia</taxon>
        <taxon>Theropoda</taxon>
        <taxon>Coelurosauria</taxon>
        <taxon>Aves</taxon>
        <taxon>Neognathae</taxon>
        <taxon>Galloanserae</taxon>
        <taxon>Galliformes</taxon>
        <taxon>Phasianidae</taxon>
        <taxon>Phasianinae</taxon>
        <taxon>Pavo</taxon>
    </lineage>
</organism>
<evidence type="ECO:0000313" key="2">
    <source>
        <dbReference type="Proteomes" id="UP000694428"/>
    </source>
</evidence>
<reference evidence="1" key="1">
    <citation type="submission" date="2025-08" db="UniProtKB">
        <authorList>
            <consortium name="Ensembl"/>
        </authorList>
    </citation>
    <scope>IDENTIFICATION</scope>
</reference>
<dbReference type="PANTHER" id="PTHR15396">
    <property type="entry name" value="RIBONUCLEASE P PROTEIN SUBUNIT P40"/>
    <property type="match status" value="1"/>
</dbReference>
<reference evidence="1" key="2">
    <citation type="submission" date="2025-09" db="UniProtKB">
        <authorList>
            <consortium name="Ensembl"/>
        </authorList>
    </citation>
    <scope>IDENTIFICATION</scope>
</reference>
<protein>
    <submittedName>
        <fullName evidence="1">Uncharacterized protein</fullName>
    </submittedName>
</protein>